<accession>A0ABQ3EJH6</accession>
<dbReference type="PANTHER" id="PTHR43649:SF32">
    <property type="entry name" value="SUGAR BINDING SECRETED PROTEIN"/>
    <property type="match status" value="1"/>
</dbReference>
<reference evidence="6" key="1">
    <citation type="journal article" date="2019" name="Int. J. Syst. Evol. Microbiol.">
        <title>The Global Catalogue of Microorganisms (GCM) 10K type strain sequencing project: providing services to taxonomists for standard genome sequencing and annotation.</title>
        <authorList>
            <consortium name="The Broad Institute Genomics Platform"/>
            <consortium name="The Broad Institute Genome Sequencing Center for Infectious Disease"/>
            <person name="Wu L."/>
            <person name="Ma J."/>
        </authorList>
    </citation>
    <scope>NUCLEOTIDE SEQUENCE [LARGE SCALE GENOMIC DNA]</scope>
    <source>
        <strain evidence="6">KCTC 12861</strain>
    </source>
</reference>
<protein>
    <submittedName>
        <fullName evidence="5">Sugar ABC transporter substrate-binding protein</fullName>
    </submittedName>
</protein>
<evidence type="ECO:0000256" key="4">
    <source>
        <dbReference type="SAM" id="SignalP"/>
    </source>
</evidence>
<keyword evidence="3" id="KW-0574">Periplasm</keyword>
<dbReference type="Gene3D" id="3.40.190.10">
    <property type="entry name" value="Periplasmic binding protein-like II"/>
    <property type="match status" value="1"/>
</dbReference>
<dbReference type="Pfam" id="PF13416">
    <property type="entry name" value="SBP_bac_8"/>
    <property type="match status" value="1"/>
</dbReference>
<feature type="chain" id="PRO_5045238471" evidence="4">
    <location>
        <begin position="22"/>
        <end position="411"/>
    </location>
</feature>
<feature type="signal peptide" evidence="4">
    <location>
        <begin position="1"/>
        <end position="21"/>
    </location>
</feature>
<dbReference type="Proteomes" id="UP000637980">
    <property type="component" value="Unassembled WGS sequence"/>
</dbReference>
<keyword evidence="6" id="KW-1185">Reference proteome</keyword>
<organism evidence="5 6">
    <name type="scientific">Pseudovibrio japonicus</name>
    <dbReference type="NCBI Taxonomy" id="366534"/>
    <lineage>
        <taxon>Bacteria</taxon>
        <taxon>Pseudomonadati</taxon>
        <taxon>Pseudomonadota</taxon>
        <taxon>Alphaproteobacteria</taxon>
        <taxon>Hyphomicrobiales</taxon>
        <taxon>Stappiaceae</taxon>
        <taxon>Pseudovibrio</taxon>
    </lineage>
</organism>
<gene>
    <name evidence="5" type="primary">cebE</name>
    <name evidence="5" type="ORF">GCM10007094_35420</name>
</gene>
<evidence type="ECO:0000256" key="1">
    <source>
        <dbReference type="ARBA" id="ARBA00004418"/>
    </source>
</evidence>
<dbReference type="RefSeq" id="WP_189438133.1">
    <property type="nucleotide sequence ID" value="NZ_BMXE01000007.1"/>
</dbReference>
<sequence>MKFQLMAGLASLVMLGASASADEIVFDGFPDFNSHLDILIPDYEETHPGVSISYRMNQHGDHHKKLTTNLATGSGAGDVVVVDVSFVGSFINAGGFENLSSPEYGADAMSEDFVGYAWSQGKGADGNQYAIPVDIGPGVMYYRRDLAESVGADMEKAITDWDSYIEYGRKLKEKNVYLIADAADVAQIIIYTTIKDGEGYYFDENGKPLVTSERFVKAFSVAKQIRDEGLDGQIQAWTNEWYEGFKNGTVATQLSGAWLLGHLQNWMAPDTAGLWGASNLPDGIYGSWGGSFLAIPKQAKNKKEAWEFIKYLTNTSEAQLAGMKNIGSFPALTGTYGDAAFEESIDFLDGQKARLLFAEVANKVPAVAPRKGDLIADDLVIRGALYEVLNDGKDVEAALRDAERLIKRRVK</sequence>
<dbReference type="InterPro" id="IPR050490">
    <property type="entry name" value="Bact_solute-bd_prot1"/>
</dbReference>
<dbReference type="PANTHER" id="PTHR43649">
    <property type="entry name" value="ARABINOSE-BINDING PROTEIN-RELATED"/>
    <property type="match status" value="1"/>
</dbReference>
<dbReference type="EMBL" id="BMXE01000007">
    <property type="protein sequence ID" value="GHB42983.1"/>
    <property type="molecule type" value="Genomic_DNA"/>
</dbReference>
<evidence type="ECO:0000313" key="5">
    <source>
        <dbReference type="EMBL" id="GHB42983.1"/>
    </source>
</evidence>
<proteinExistence type="inferred from homology"/>
<comment type="caution">
    <text evidence="5">The sequence shown here is derived from an EMBL/GenBank/DDBJ whole genome shotgun (WGS) entry which is preliminary data.</text>
</comment>
<name>A0ABQ3EJH6_9HYPH</name>
<comment type="similarity">
    <text evidence="2">Belongs to the bacterial solute-binding protein 1 family.</text>
</comment>
<dbReference type="InterPro" id="IPR006059">
    <property type="entry name" value="SBP"/>
</dbReference>
<evidence type="ECO:0000313" key="6">
    <source>
        <dbReference type="Proteomes" id="UP000637980"/>
    </source>
</evidence>
<dbReference type="SUPFAM" id="SSF53850">
    <property type="entry name" value="Periplasmic binding protein-like II"/>
    <property type="match status" value="1"/>
</dbReference>
<evidence type="ECO:0000256" key="3">
    <source>
        <dbReference type="ARBA" id="ARBA00022764"/>
    </source>
</evidence>
<evidence type="ECO:0000256" key="2">
    <source>
        <dbReference type="ARBA" id="ARBA00008520"/>
    </source>
</evidence>
<comment type="subcellular location">
    <subcellularLocation>
        <location evidence="1">Periplasm</location>
    </subcellularLocation>
</comment>
<keyword evidence="4" id="KW-0732">Signal</keyword>